<gene>
    <name evidence="1" type="ORF">QT716_15930</name>
</gene>
<proteinExistence type="predicted"/>
<comment type="caution">
    <text evidence="1">The sequence shown here is derived from an EMBL/GenBank/DDBJ whole genome shotgun (WGS) entry which is preliminary data.</text>
</comment>
<dbReference type="EMBL" id="JAUBDH010000017">
    <property type="protein sequence ID" value="MDW0111512.1"/>
    <property type="molecule type" value="Genomic_DNA"/>
</dbReference>
<dbReference type="Proteomes" id="UP001280629">
    <property type="component" value="Unassembled WGS sequence"/>
</dbReference>
<keyword evidence="2" id="KW-1185">Reference proteome</keyword>
<evidence type="ECO:0000313" key="2">
    <source>
        <dbReference type="Proteomes" id="UP001280629"/>
    </source>
</evidence>
<reference evidence="1 2" key="1">
    <citation type="submission" date="2023-06" db="EMBL/GenBank/DDBJ databases">
        <title>Sporosarcina sp. nov., isolated from Korean traditional fermented seafood 'Jeotgal'.</title>
        <authorList>
            <person name="Yang A.-I."/>
            <person name="Shin N.-R."/>
        </authorList>
    </citation>
    <scope>NUCLEOTIDE SEQUENCE [LARGE SCALE GENOMIC DNA]</scope>
    <source>
        <strain evidence="1 2">KCTC3840</strain>
    </source>
</reference>
<organism evidence="1 2">
    <name type="scientific">Sporosarcina aquimarina</name>
    <dbReference type="NCBI Taxonomy" id="114975"/>
    <lineage>
        <taxon>Bacteria</taxon>
        <taxon>Bacillati</taxon>
        <taxon>Bacillota</taxon>
        <taxon>Bacilli</taxon>
        <taxon>Bacillales</taxon>
        <taxon>Caryophanaceae</taxon>
        <taxon>Sporosarcina</taxon>
    </lineage>
</organism>
<protein>
    <submittedName>
        <fullName evidence="1">Uncharacterized protein</fullName>
    </submittedName>
</protein>
<name>A0ABU4G543_9BACL</name>
<evidence type="ECO:0000313" key="1">
    <source>
        <dbReference type="EMBL" id="MDW0111512.1"/>
    </source>
</evidence>
<sequence length="61" mass="7425">MNNELISVGESKEKHPREMVNIELLEKYSHYNRIPVRIPDEQDYISLLRQELLQRMENKKE</sequence>
<accession>A0ABU4G543</accession>
<dbReference type="RefSeq" id="WP_317937179.1">
    <property type="nucleotide sequence ID" value="NZ_JAUBDH010000017.1"/>
</dbReference>